<reference evidence="2 3" key="1">
    <citation type="journal article" date="2019" name="Nat. Plants">
        <title>Genome sequencing of Musa balbisiana reveals subgenome evolution and function divergence in polyploid bananas.</title>
        <authorList>
            <person name="Yao X."/>
        </authorList>
    </citation>
    <scope>NUCLEOTIDE SEQUENCE [LARGE SCALE GENOMIC DNA]</scope>
    <source>
        <strain evidence="3">cv. DH-PKW</strain>
        <tissue evidence="2">Leaves</tissue>
    </source>
</reference>
<protein>
    <submittedName>
        <fullName evidence="2">Uncharacterized protein</fullName>
    </submittedName>
</protein>
<evidence type="ECO:0000256" key="1">
    <source>
        <dbReference type="SAM" id="Phobius"/>
    </source>
</evidence>
<dbReference type="Proteomes" id="UP000317650">
    <property type="component" value="Chromosome 1"/>
</dbReference>
<proteinExistence type="predicted"/>
<evidence type="ECO:0000313" key="2">
    <source>
        <dbReference type="EMBL" id="THU64679.1"/>
    </source>
</evidence>
<keyword evidence="3" id="KW-1185">Reference proteome</keyword>
<keyword evidence="1" id="KW-0812">Transmembrane</keyword>
<keyword evidence="1" id="KW-1133">Transmembrane helix</keyword>
<dbReference type="AlphaFoldDB" id="A0A4S8JRI5"/>
<dbReference type="EMBL" id="PYDT01000004">
    <property type="protein sequence ID" value="THU64679.1"/>
    <property type="molecule type" value="Genomic_DNA"/>
</dbReference>
<accession>A0A4S8JRI5</accession>
<organism evidence="2 3">
    <name type="scientific">Musa balbisiana</name>
    <name type="common">Banana</name>
    <dbReference type="NCBI Taxonomy" id="52838"/>
    <lineage>
        <taxon>Eukaryota</taxon>
        <taxon>Viridiplantae</taxon>
        <taxon>Streptophyta</taxon>
        <taxon>Embryophyta</taxon>
        <taxon>Tracheophyta</taxon>
        <taxon>Spermatophyta</taxon>
        <taxon>Magnoliopsida</taxon>
        <taxon>Liliopsida</taxon>
        <taxon>Zingiberales</taxon>
        <taxon>Musaceae</taxon>
        <taxon>Musa</taxon>
    </lineage>
</organism>
<sequence length="99" mass="11471">MMEKTVQSQRRPKLLETCFKLRIKKVQPVGYWFNCETLESLEGMNKTMLKVLYISDFLSVVRERDLENHLSKGKAVILAVPLCFVVLSNLFSTILLLHV</sequence>
<gene>
    <name evidence="2" type="ORF">C4D60_Mb01t28990</name>
</gene>
<evidence type="ECO:0000313" key="3">
    <source>
        <dbReference type="Proteomes" id="UP000317650"/>
    </source>
</evidence>
<name>A0A4S8JRI5_MUSBA</name>
<keyword evidence="1" id="KW-0472">Membrane</keyword>
<feature type="transmembrane region" description="Helical" evidence="1">
    <location>
        <begin position="75"/>
        <end position="97"/>
    </location>
</feature>
<comment type="caution">
    <text evidence="2">The sequence shown here is derived from an EMBL/GenBank/DDBJ whole genome shotgun (WGS) entry which is preliminary data.</text>
</comment>